<sequence length="372" mass="41695">MADFVVDSKVIASPSDTIGTLVARMRETEQWVVPVVNQGNLLGQVTYKDLLRRRISPDSKVNSVMTPTVTISDAEDVQRVVAKFYTSRARAIPVVTKERKFVGLVTRESLLSYLIRTGMIPQERVRKYMASPVLTVTMSDSVARARWLMVRDNVSRLPVMEGEKLAGIVSMRDIVSRLYEASSRKRENILVEEERIMAMPVKEIMNYPVITLQGSSTLEDVVNTCLTKKVSGIPILEGGRLAGIISTIDVIGAVAERFKIEMPIQAKLPRTMKNSDEKSVIDGIIERHLSKVERITEVDSFKVSLKESVSGENKKMYEANVRASTRLGNFVASDSDWDPATALRKAVERLEKRIIDRVKTVQRKKRGEKGSP</sequence>
<proteinExistence type="predicted"/>
<dbReference type="SMART" id="SM00116">
    <property type="entry name" value="CBS"/>
    <property type="match status" value="4"/>
</dbReference>
<dbReference type="AlphaFoldDB" id="A0A348B3P8"/>
<dbReference type="InterPro" id="IPR046342">
    <property type="entry name" value="CBS_dom_sf"/>
</dbReference>
<dbReference type="RefSeq" id="WP_126450029.1">
    <property type="nucleotide sequence ID" value="NZ_AP018553.1"/>
</dbReference>
<dbReference type="CDD" id="cd02205">
    <property type="entry name" value="CBS_pair_SF"/>
    <property type="match status" value="2"/>
</dbReference>
<dbReference type="InterPro" id="IPR014651">
    <property type="entry name" value="UCP036983_2CBS_MJ1404"/>
</dbReference>
<dbReference type="InterPro" id="IPR003489">
    <property type="entry name" value="RHF/RaiA"/>
</dbReference>
<dbReference type="EMBL" id="BMQS01000015">
    <property type="protein sequence ID" value="GGT99906.1"/>
    <property type="molecule type" value="Genomic_DNA"/>
</dbReference>
<dbReference type="OrthoDB" id="8919at2157"/>
<keyword evidence="1 2" id="KW-0129">CBS domain</keyword>
<keyword evidence="6" id="KW-1185">Reference proteome</keyword>
<gene>
    <name evidence="5" type="ORF">GCM10007116_16620</name>
    <name evidence="4" type="ORF">HS1genome_1189</name>
</gene>
<dbReference type="Pfam" id="PF02482">
    <property type="entry name" value="Ribosomal_S30AE"/>
    <property type="match status" value="1"/>
</dbReference>
<keyword evidence="4" id="KW-0808">Transferase</keyword>
<dbReference type="Proteomes" id="UP000616143">
    <property type="component" value="Unassembled WGS sequence"/>
</dbReference>
<dbReference type="Gene3D" id="3.30.160.100">
    <property type="entry name" value="Ribosome hibernation promotion factor-like"/>
    <property type="match status" value="1"/>
</dbReference>
<reference evidence="4" key="3">
    <citation type="journal article" date="2019" name="BMC Res. Notes">
        <title>Complete genome sequence of the Sulfodiicoccus acidiphilus strain HS-1T, the first crenarchaeon that lacks polB3, isolated from an acidic hot spring in Ohwaku-dani, Hakone, Japan.</title>
        <authorList>
            <person name="Sakai H.D."/>
            <person name="Kurosawa N."/>
        </authorList>
    </citation>
    <scope>NUCLEOTIDE SEQUENCE</scope>
    <source>
        <strain evidence="4">HS-1</strain>
    </source>
</reference>
<dbReference type="InterPro" id="IPR036567">
    <property type="entry name" value="RHF-like"/>
</dbReference>
<dbReference type="Gene3D" id="3.10.580.10">
    <property type="entry name" value="CBS-domain"/>
    <property type="match status" value="2"/>
</dbReference>
<keyword evidence="4" id="KW-0418">Kinase</keyword>
<evidence type="ECO:0000313" key="4">
    <source>
        <dbReference type="EMBL" id="BBD72800.1"/>
    </source>
</evidence>
<protein>
    <submittedName>
        <fullName evidence="4">Histidine kinase</fullName>
    </submittedName>
</protein>
<dbReference type="Pfam" id="PF00571">
    <property type="entry name" value="CBS"/>
    <property type="match status" value="4"/>
</dbReference>
<dbReference type="InterPro" id="IPR051257">
    <property type="entry name" value="Diverse_CBS-Domain"/>
</dbReference>
<evidence type="ECO:0000313" key="6">
    <source>
        <dbReference type="Proteomes" id="UP000276741"/>
    </source>
</evidence>
<dbReference type="PIRSF" id="PIRSF036983">
    <property type="entry name" value="UCP_2CBS_MJ1404"/>
    <property type="match status" value="1"/>
</dbReference>
<accession>A0A348B3P8</accession>
<dbReference type="InterPro" id="IPR000644">
    <property type="entry name" value="CBS_dom"/>
</dbReference>
<evidence type="ECO:0000256" key="1">
    <source>
        <dbReference type="ARBA" id="ARBA00023122"/>
    </source>
</evidence>
<dbReference type="PANTHER" id="PTHR43080:SF2">
    <property type="entry name" value="CBS DOMAIN-CONTAINING PROTEIN"/>
    <property type="match status" value="1"/>
</dbReference>
<name>A0A348B3P8_9CREN</name>
<dbReference type="SUPFAM" id="SSF69754">
    <property type="entry name" value="Ribosome binding protein Y (YfiA homologue)"/>
    <property type="match status" value="1"/>
</dbReference>
<dbReference type="SUPFAM" id="SSF54631">
    <property type="entry name" value="CBS-domain pair"/>
    <property type="match status" value="2"/>
</dbReference>
<reference evidence="5" key="4">
    <citation type="submission" date="2020-09" db="EMBL/GenBank/DDBJ databases">
        <authorList>
            <person name="Sun Q."/>
            <person name="Ohkuma M."/>
        </authorList>
    </citation>
    <scope>NUCLEOTIDE SEQUENCE</scope>
    <source>
        <strain evidence="5">JCM 31740</strain>
    </source>
</reference>
<dbReference type="GeneID" id="38666701"/>
<dbReference type="PROSITE" id="PS51371">
    <property type="entry name" value="CBS"/>
    <property type="match status" value="4"/>
</dbReference>
<dbReference type="PANTHER" id="PTHR43080">
    <property type="entry name" value="CBS DOMAIN-CONTAINING PROTEIN CBSX3, MITOCHONDRIAL"/>
    <property type="match status" value="1"/>
</dbReference>
<feature type="domain" description="CBS" evidence="3">
    <location>
        <begin position="64"/>
        <end position="123"/>
    </location>
</feature>
<dbReference type="EMBL" id="AP018553">
    <property type="protein sequence ID" value="BBD72800.1"/>
    <property type="molecule type" value="Genomic_DNA"/>
</dbReference>
<evidence type="ECO:0000259" key="3">
    <source>
        <dbReference type="PROSITE" id="PS51371"/>
    </source>
</evidence>
<evidence type="ECO:0000256" key="2">
    <source>
        <dbReference type="PROSITE-ProRule" id="PRU00703"/>
    </source>
</evidence>
<reference evidence="6" key="2">
    <citation type="submission" date="2018-04" db="EMBL/GenBank/DDBJ databases">
        <title>Complete genome sequence of Sulfodiicoccus acidiphilus strain HS-1.</title>
        <authorList>
            <person name="Sakai H.D."/>
            <person name="Kurosawa N."/>
        </authorList>
    </citation>
    <scope>NUCLEOTIDE SEQUENCE [LARGE SCALE GENOMIC DNA]</scope>
    <source>
        <strain evidence="6">HS-1</strain>
    </source>
</reference>
<organism evidence="4 6">
    <name type="scientific">Sulfodiicoccus acidiphilus</name>
    <dbReference type="NCBI Taxonomy" id="1670455"/>
    <lineage>
        <taxon>Archaea</taxon>
        <taxon>Thermoproteota</taxon>
        <taxon>Thermoprotei</taxon>
        <taxon>Sulfolobales</taxon>
        <taxon>Sulfolobaceae</taxon>
        <taxon>Sulfodiicoccus</taxon>
    </lineage>
</organism>
<dbReference type="GO" id="GO:0016301">
    <property type="term" value="F:kinase activity"/>
    <property type="evidence" value="ECO:0007669"/>
    <property type="project" value="UniProtKB-KW"/>
</dbReference>
<reference evidence="5" key="1">
    <citation type="journal article" date="2014" name="Int. J. Syst. Evol. Microbiol.">
        <title>Complete genome sequence of Corynebacterium casei LMG S-19264T (=DSM 44701T), isolated from a smear-ripened cheese.</title>
        <authorList>
            <consortium name="US DOE Joint Genome Institute (JGI-PGF)"/>
            <person name="Walter F."/>
            <person name="Albersmeier A."/>
            <person name="Kalinowski J."/>
            <person name="Ruckert C."/>
        </authorList>
    </citation>
    <scope>NUCLEOTIDE SEQUENCE</scope>
    <source>
        <strain evidence="5">JCM 31740</strain>
    </source>
</reference>
<feature type="domain" description="CBS" evidence="3">
    <location>
        <begin position="1"/>
        <end position="61"/>
    </location>
</feature>
<dbReference type="KEGG" id="sacd:HS1genome_1189"/>
<feature type="domain" description="CBS" evidence="3">
    <location>
        <begin position="129"/>
        <end position="184"/>
    </location>
</feature>
<feature type="domain" description="CBS" evidence="3">
    <location>
        <begin position="205"/>
        <end position="260"/>
    </location>
</feature>
<dbReference type="Proteomes" id="UP000276741">
    <property type="component" value="Chromosome"/>
</dbReference>
<evidence type="ECO:0000313" key="5">
    <source>
        <dbReference type="EMBL" id="GGT99906.1"/>
    </source>
</evidence>